<feature type="signal peptide" evidence="2">
    <location>
        <begin position="1"/>
        <end position="24"/>
    </location>
</feature>
<dbReference type="PANTHER" id="PTHR42928">
    <property type="entry name" value="TRICARBOXYLATE-BINDING PROTEIN"/>
    <property type="match status" value="1"/>
</dbReference>
<reference evidence="3 4" key="1">
    <citation type="submission" date="2017-05" db="EMBL/GenBank/DDBJ databases">
        <authorList>
            <person name="Song R."/>
            <person name="Chenine A.L."/>
            <person name="Ruprecht R.M."/>
        </authorList>
    </citation>
    <scope>NUCLEOTIDE SEQUENCE [LARGE SCALE GENOMIC DNA]</scope>
    <source>
        <strain evidence="3 4">DSM 26136</strain>
    </source>
</reference>
<evidence type="ECO:0000256" key="1">
    <source>
        <dbReference type="ARBA" id="ARBA00006987"/>
    </source>
</evidence>
<organism evidence="3 4">
    <name type="scientific">Comamonas serinivorans</name>
    <dbReference type="NCBI Taxonomy" id="1082851"/>
    <lineage>
        <taxon>Bacteria</taxon>
        <taxon>Pseudomonadati</taxon>
        <taxon>Pseudomonadota</taxon>
        <taxon>Betaproteobacteria</taxon>
        <taxon>Burkholderiales</taxon>
        <taxon>Comamonadaceae</taxon>
        <taxon>Comamonas</taxon>
    </lineage>
</organism>
<dbReference type="OrthoDB" id="5171643at2"/>
<keyword evidence="2" id="KW-0732">Signal</keyword>
<evidence type="ECO:0000256" key="2">
    <source>
        <dbReference type="SAM" id="SignalP"/>
    </source>
</evidence>
<protein>
    <submittedName>
        <fullName evidence="3">ABC transporter substrate-binding protein</fullName>
    </submittedName>
</protein>
<dbReference type="PIRSF" id="PIRSF017082">
    <property type="entry name" value="YflP"/>
    <property type="match status" value="1"/>
</dbReference>
<dbReference type="InterPro" id="IPR005064">
    <property type="entry name" value="BUG"/>
</dbReference>
<keyword evidence="4" id="KW-1185">Reference proteome</keyword>
<dbReference type="Gene3D" id="3.40.190.150">
    <property type="entry name" value="Bordetella uptake gene, domain 1"/>
    <property type="match status" value="1"/>
</dbReference>
<dbReference type="RefSeq" id="WP_087275691.1">
    <property type="nucleotide sequence ID" value="NZ_CP021455.1"/>
</dbReference>
<dbReference type="Proteomes" id="UP000196138">
    <property type="component" value="Chromosome"/>
</dbReference>
<name>A0A1Y0EIP5_9BURK</name>
<gene>
    <name evidence="3" type="ORF">CCO03_00265</name>
</gene>
<dbReference type="Pfam" id="PF03401">
    <property type="entry name" value="TctC"/>
    <property type="match status" value="1"/>
</dbReference>
<sequence length="323" mass="34169">MQRRHLLQALAASALPLSASLARADAGPVRLIVPFGAGGVTDLTGRTYGEYMGRAMGQSFIVENKPGAGATIGANFVVKAKPDGQTLLLGTNVTHAINPFLMKAFPYDPLKDLQAVGLFGHNGNVLVVRKDYPVDSFPAFVERAQRMKDEMTYASASIGSSAHMASELLRQSVPGGLAYRHIPFAGPSEAMSALMGGHVDFCFLNIGAAISQVQGNKVKGLAVTTRKRAASLPQIPTIAESGVPGFEVVGWMAAFVPSGTPAARVTALNAALNQVQQDAGLMKILANAAIDPEPWTPAQTTEFVKAEYAKWKRVIEKAGLEKV</sequence>
<evidence type="ECO:0000313" key="3">
    <source>
        <dbReference type="EMBL" id="ARU03330.1"/>
    </source>
</evidence>
<dbReference type="SUPFAM" id="SSF53850">
    <property type="entry name" value="Periplasmic binding protein-like II"/>
    <property type="match status" value="1"/>
</dbReference>
<proteinExistence type="inferred from homology"/>
<dbReference type="PANTHER" id="PTHR42928:SF5">
    <property type="entry name" value="BLR1237 PROTEIN"/>
    <property type="match status" value="1"/>
</dbReference>
<evidence type="ECO:0000313" key="4">
    <source>
        <dbReference type="Proteomes" id="UP000196138"/>
    </source>
</evidence>
<feature type="chain" id="PRO_5012778857" evidence="2">
    <location>
        <begin position="25"/>
        <end position="323"/>
    </location>
</feature>
<dbReference type="AlphaFoldDB" id="A0A1Y0EIP5"/>
<dbReference type="KEGG" id="cser:CCO03_00265"/>
<dbReference type="CDD" id="cd07012">
    <property type="entry name" value="PBP2_Bug_TTT"/>
    <property type="match status" value="1"/>
</dbReference>
<dbReference type="EMBL" id="CP021455">
    <property type="protein sequence ID" value="ARU03330.1"/>
    <property type="molecule type" value="Genomic_DNA"/>
</dbReference>
<comment type="similarity">
    <text evidence="1">Belongs to the UPF0065 (bug) family.</text>
</comment>
<accession>A0A1Y0EIP5</accession>
<dbReference type="InterPro" id="IPR042100">
    <property type="entry name" value="Bug_dom1"/>
</dbReference>
<dbReference type="Gene3D" id="3.40.190.10">
    <property type="entry name" value="Periplasmic binding protein-like II"/>
    <property type="match status" value="1"/>
</dbReference>